<dbReference type="SUPFAM" id="SSF52172">
    <property type="entry name" value="CheY-like"/>
    <property type="match status" value="1"/>
</dbReference>
<dbReference type="InterPro" id="IPR016032">
    <property type="entry name" value="Sig_transdc_resp-reg_C-effctor"/>
</dbReference>
<dbReference type="Proteomes" id="UP000185596">
    <property type="component" value="Unassembled WGS sequence"/>
</dbReference>
<comment type="caution">
    <text evidence="4">The sequence shown here is derived from an EMBL/GenBank/DDBJ whole genome shotgun (WGS) entry which is preliminary data.</text>
</comment>
<dbReference type="PROSITE" id="PS50110">
    <property type="entry name" value="RESPONSE_REGULATORY"/>
    <property type="match status" value="1"/>
</dbReference>
<dbReference type="STRING" id="1912961.BU204_02700"/>
<dbReference type="InterPro" id="IPR036388">
    <property type="entry name" value="WH-like_DNA-bd_sf"/>
</dbReference>
<evidence type="ECO:0000256" key="2">
    <source>
        <dbReference type="PROSITE-ProRule" id="PRU00169"/>
    </source>
</evidence>
<keyword evidence="5" id="KW-1185">Reference proteome</keyword>
<dbReference type="PANTHER" id="PTHR43214">
    <property type="entry name" value="TWO-COMPONENT RESPONSE REGULATOR"/>
    <property type="match status" value="1"/>
</dbReference>
<evidence type="ECO:0000313" key="4">
    <source>
        <dbReference type="EMBL" id="OLF19276.1"/>
    </source>
</evidence>
<gene>
    <name evidence="4" type="ORF">BU204_02700</name>
</gene>
<feature type="modified residue" description="4-aspartylphosphate" evidence="2">
    <location>
        <position position="57"/>
    </location>
</feature>
<dbReference type="GO" id="GO:0006355">
    <property type="term" value="P:regulation of DNA-templated transcription"/>
    <property type="evidence" value="ECO:0007669"/>
    <property type="project" value="InterPro"/>
</dbReference>
<name>A0A1Q8CY39_9PSEU</name>
<protein>
    <submittedName>
        <fullName evidence="4">Response regulator</fullName>
    </submittedName>
</protein>
<dbReference type="Gene3D" id="1.10.10.10">
    <property type="entry name" value="Winged helix-like DNA-binding domain superfamily/Winged helix DNA-binding domain"/>
    <property type="match status" value="1"/>
</dbReference>
<dbReference type="InterPro" id="IPR001789">
    <property type="entry name" value="Sig_transdc_resp-reg_receiver"/>
</dbReference>
<keyword evidence="2" id="KW-0597">Phosphoprotein</keyword>
<proteinExistence type="predicted"/>
<sequence length="211" mass="22581">MGGPVTRVSVVDDDRMLLDGMAAWFSSVEDLVLGRRVRTVDELLADGGPAADVVVLDLLLADGSDPVRNVRRLVETGSRVLVVSVVPHGERGIDVVRAGAVGYLTKDHDLDVLADAVRSAAAGETVHSPELAFAWCRSDRPDRPQLSTQERAVLLAYASGLTLATAARQVGIRPATAKGYLDRVKEKYARAGRPAYTKVELAARVREDGIA</sequence>
<dbReference type="EMBL" id="MSIE01000002">
    <property type="protein sequence ID" value="OLF19276.1"/>
    <property type="molecule type" value="Genomic_DNA"/>
</dbReference>
<dbReference type="AlphaFoldDB" id="A0A1Q8CY39"/>
<evidence type="ECO:0000256" key="1">
    <source>
        <dbReference type="ARBA" id="ARBA00023125"/>
    </source>
</evidence>
<reference evidence="4 5" key="1">
    <citation type="submission" date="2016-12" db="EMBL/GenBank/DDBJ databases">
        <title>The draft genome sequence of Actinophytocola sp. 11-183.</title>
        <authorList>
            <person name="Wang W."/>
            <person name="Yuan L."/>
        </authorList>
    </citation>
    <scope>NUCLEOTIDE SEQUENCE [LARGE SCALE GENOMIC DNA]</scope>
    <source>
        <strain evidence="4 5">11-183</strain>
    </source>
</reference>
<accession>A0A1Q8CY39</accession>
<evidence type="ECO:0000313" key="5">
    <source>
        <dbReference type="Proteomes" id="UP000185596"/>
    </source>
</evidence>
<feature type="domain" description="Response regulatory" evidence="3">
    <location>
        <begin position="7"/>
        <end position="121"/>
    </location>
</feature>
<dbReference type="GO" id="GO:0000160">
    <property type="term" value="P:phosphorelay signal transduction system"/>
    <property type="evidence" value="ECO:0007669"/>
    <property type="project" value="InterPro"/>
</dbReference>
<keyword evidence="1" id="KW-0238">DNA-binding</keyword>
<organism evidence="4 5">
    <name type="scientific">Actinophytocola xanthii</name>
    <dbReference type="NCBI Taxonomy" id="1912961"/>
    <lineage>
        <taxon>Bacteria</taxon>
        <taxon>Bacillati</taxon>
        <taxon>Actinomycetota</taxon>
        <taxon>Actinomycetes</taxon>
        <taxon>Pseudonocardiales</taxon>
        <taxon>Pseudonocardiaceae</taxon>
    </lineage>
</organism>
<dbReference type="InterPro" id="IPR011006">
    <property type="entry name" value="CheY-like_superfamily"/>
</dbReference>
<evidence type="ECO:0000259" key="3">
    <source>
        <dbReference type="PROSITE" id="PS50110"/>
    </source>
</evidence>
<dbReference type="InterPro" id="IPR039420">
    <property type="entry name" value="WalR-like"/>
</dbReference>
<dbReference type="GO" id="GO:0003677">
    <property type="term" value="F:DNA binding"/>
    <property type="evidence" value="ECO:0007669"/>
    <property type="project" value="UniProtKB-KW"/>
</dbReference>
<dbReference type="SUPFAM" id="SSF46894">
    <property type="entry name" value="C-terminal effector domain of the bipartite response regulators"/>
    <property type="match status" value="1"/>
</dbReference>
<dbReference type="Gene3D" id="3.40.50.2300">
    <property type="match status" value="1"/>
</dbReference>